<dbReference type="HOGENOM" id="CLU_002706_15_1_1"/>
<name>D8SKU1_SELML</name>
<proteinExistence type="predicted"/>
<dbReference type="Pfam" id="PF14432">
    <property type="entry name" value="DYW_deaminase"/>
    <property type="match status" value="1"/>
</dbReference>
<dbReference type="GO" id="GO:0008270">
    <property type="term" value="F:zinc ion binding"/>
    <property type="evidence" value="ECO:0007669"/>
    <property type="project" value="InterPro"/>
</dbReference>
<feature type="domain" description="DYW" evidence="3">
    <location>
        <begin position="653"/>
        <end position="745"/>
    </location>
</feature>
<dbReference type="eggNOG" id="KOG4197">
    <property type="taxonomic scope" value="Eukaryota"/>
</dbReference>
<dbReference type="Pfam" id="PF01535">
    <property type="entry name" value="PPR"/>
    <property type="match status" value="4"/>
</dbReference>
<dbReference type="PANTHER" id="PTHR47926">
    <property type="entry name" value="PENTATRICOPEPTIDE REPEAT-CONTAINING PROTEIN"/>
    <property type="match status" value="1"/>
</dbReference>
<evidence type="ECO:0000256" key="1">
    <source>
        <dbReference type="ARBA" id="ARBA00022737"/>
    </source>
</evidence>
<dbReference type="InterPro" id="IPR002885">
    <property type="entry name" value="PPR_rpt"/>
</dbReference>
<reference evidence="4 5" key="1">
    <citation type="journal article" date="2011" name="Science">
        <title>The Selaginella genome identifies genetic changes associated with the evolution of vascular plants.</title>
        <authorList>
            <person name="Banks J.A."/>
            <person name="Nishiyama T."/>
            <person name="Hasebe M."/>
            <person name="Bowman J.L."/>
            <person name="Gribskov M."/>
            <person name="dePamphilis C."/>
            <person name="Albert V.A."/>
            <person name="Aono N."/>
            <person name="Aoyama T."/>
            <person name="Ambrose B.A."/>
            <person name="Ashton N.W."/>
            <person name="Axtell M.J."/>
            <person name="Barker E."/>
            <person name="Barker M.S."/>
            <person name="Bennetzen J.L."/>
            <person name="Bonawitz N.D."/>
            <person name="Chapple C."/>
            <person name="Cheng C."/>
            <person name="Correa L.G."/>
            <person name="Dacre M."/>
            <person name="DeBarry J."/>
            <person name="Dreyer I."/>
            <person name="Elias M."/>
            <person name="Engstrom E.M."/>
            <person name="Estelle M."/>
            <person name="Feng L."/>
            <person name="Finet C."/>
            <person name="Floyd S.K."/>
            <person name="Frommer W.B."/>
            <person name="Fujita T."/>
            <person name="Gramzow L."/>
            <person name="Gutensohn M."/>
            <person name="Harholt J."/>
            <person name="Hattori M."/>
            <person name="Heyl A."/>
            <person name="Hirai T."/>
            <person name="Hiwatashi Y."/>
            <person name="Ishikawa M."/>
            <person name="Iwata M."/>
            <person name="Karol K.G."/>
            <person name="Koehler B."/>
            <person name="Kolukisaoglu U."/>
            <person name="Kubo M."/>
            <person name="Kurata T."/>
            <person name="Lalonde S."/>
            <person name="Li K."/>
            <person name="Li Y."/>
            <person name="Litt A."/>
            <person name="Lyons E."/>
            <person name="Manning G."/>
            <person name="Maruyama T."/>
            <person name="Michael T.P."/>
            <person name="Mikami K."/>
            <person name="Miyazaki S."/>
            <person name="Morinaga S."/>
            <person name="Murata T."/>
            <person name="Mueller-Roeber B."/>
            <person name="Nelson D.R."/>
            <person name="Obara M."/>
            <person name="Oguri Y."/>
            <person name="Olmstead R.G."/>
            <person name="Onodera N."/>
            <person name="Petersen B.L."/>
            <person name="Pils B."/>
            <person name="Prigge M."/>
            <person name="Rensing S.A."/>
            <person name="Riano-Pachon D.M."/>
            <person name="Roberts A.W."/>
            <person name="Sato Y."/>
            <person name="Scheller H.V."/>
            <person name="Schulz B."/>
            <person name="Schulz C."/>
            <person name="Shakirov E.V."/>
            <person name="Shibagaki N."/>
            <person name="Shinohara N."/>
            <person name="Shippen D.E."/>
            <person name="Soerensen I."/>
            <person name="Sotooka R."/>
            <person name="Sugimoto N."/>
            <person name="Sugita M."/>
            <person name="Sumikawa N."/>
            <person name="Tanurdzic M."/>
            <person name="Theissen G."/>
            <person name="Ulvskov P."/>
            <person name="Wakazuki S."/>
            <person name="Weng J.K."/>
            <person name="Willats W.W."/>
            <person name="Wipf D."/>
            <person name="Wolf P.G."/>
            <person name="Yang L."/>
            <person name="Zimmer A.D."/>
            <person name="Zhu Q."/>
            <person name="Mitros T."/>
            <person name="Hellsten U."/>
            <person name="Loque D."/>
            <person name="Otillar R."/>
            <person name="Salamov A."/>
            <person name="Schmutz J."/>
            <person name="Shapiro H."/>
            <person name="Lindquist E."/>
            <person name="Lucas S."/>
            <person name="Rokhsar D."/>
            <person name="Grigoriev I.V."/>
        </authorList>
    </citation>
    <scope>NUCLEOTIDE SEQUENCE [LARGE SCALE GENOMIC DNA]</scope>
</reference>
<dbReference type="InterPro" id="IPR046848">
    <property type="entry name" value="E_motif"/>
</dbReference>
<dbReference type="NCBIfam" id="TIGR00756">
    <property type="entry name" value="PPR"/>
    <property type="match status" value="5"/>
</dbReference>
<feature type="repeat" description="PPR" evidence="2">
    <location>
        <begin position="437"/>
        <end position="471"/>
    </location>
</feature>
<dbReference type="GO" id="GO:0005739">
    <property type="term" value="C:mitochondrion"/>
    <property type="evidence" value="ECO:0000318"/>
    <property type="project" value="GO_Central"/>
</dbReference>
<keyword evidence="5" id="KW-1185">Reference proteome</keyword>
<dbReference type="Pfam" id="PF20431">
    <property type="entry name" value="E_motif"/>
    <property type="match status" value="1"/>
</dbReference>
<dbReference type="GO" id="GO:0003723">
    <property type="term" value="F:RNA binding"/>
    <property type="evidence" value="ECO:0007669"/>
    <property type="project" value="InterPro"/>
</dbReference>
<evidence type="ECO:0000313" key="4">
    <source>
        <dbReference type="EMBL" id="EFJ15038.1"/>
    </source>
</evidence>
<evidence type="ECO:0000256" key="2">
    <source>
        <dbReference type="PROSITE-ProRule" id="PRU00708"/>
    </source>
</evidence>
<dbReference type="InterPro" id="IPR046960">
    <property type="entry name" value="PPR_At4g14850-like_plant"/>
</dbReference>
<dbReference type="PROSITE" id="PS51375">
    <property type="entry name" value="PPR"/>
    <property type="match status" value="7"/>
</dbReference>
<protein>
    <recommendedName>
        <fullName evidence="3">DYW domain-containing protein</fullName>
    </recommendedName>
</protein>
<evidence type="ECO:0000313" key="5">
    <source>
        <dbReference type="Proteomes" id="UP000001514"/>
    </source>
</evidence>
<feature type="repeat" description="PPR" evidence="2">
    <location>
        <begin position="32"/>
        <end position="66"/>
    </location>
</feature>
<feature type="repeat" description="PPR" evidence="2">
    <location>
        <begin position="574"/>
        <end position="608"/>
    </location>
</feature>
<organism evidence="5">
    <name type="scientific">Selaginella moellendorffii</name>
    <name type="common">Spikemoss</name>
    <dbReference type="NCBI Taxonomy" id="88036"/>
    <lineage>
        <taxon>Eukaryota</taxon>
        <taxon>Viridiplantae</taxon>
        <taxon>Streptophyta</taxon>
        <taxon>Embryophyta</taxon>
        <taxon>Tracheophyta</taxon>
        <taxon>Lycopodiopsida</taxon>
        <taxon>Selaginellales</taxon>
        <taxon>Selaginellaceae</taxon>
        <taxon>Selaginella</taxon>
    </lineage>
</organism>
<dbReference type="Proteomes" id="UP000001514">
    <property type="component" value="Unassembled WGS sequence"/>
</dbReference>
<dbReference type="Gene3D" id="1.25.40.10">
    <property type="entry name" value="Tetratricopeptide repeat domain"/>
    <property type="match status" value="6"/>
</dbReference>
<accession>D8SKU1</accession>
<dbReference type="AlphaFoldDB" id="D8SKU1"/>
<dbReference type="InterPro" id="IPR032867">
    <property type="entry name" value="DYW_dom"/>
</dbReference>
<feature type="repeat" description="PPR" evidence="2">
    <location>
        <begin position="336"/>
        <end position="370"/>
    </location>
</feature>
<dbReference type="GO" id="GO:0080156">
    <property type="term" value="P:mitochondrial mRNA modification"/>
    <property type="evidence" value="ECO:0000318"/>
    <property type="project" value="GO_Central"/>
</dbReference>
<dbReference type="Gramene" id="EFJ15038">
    <property type="protein sequence ID" value="EFJ15038"/>
    <property type="gene ID" value="SELMODRAFT_30095"/>
</dbReference>
<dbReference type="EMBL" id="GL377625">
    <property type="protein sequence ID" value="EFJ15038.1"/>
    <property type="molecule type" value="Genomic_DNA"/>
</dbReference>
<dbReference type="InParanoid" id="D8SKU1"/>
<dbReference type="Pfam" id="PF13041">
    <property type="entry name" value="PPR_2"/>
    <property type="match status" value="4"/>
</dbReference>
<feature type="non-terminal residue" evidence="4">
    <location>
        <position position="1"/>
    </location>
</feature>
<keyword evidence="1" id="KW-0677">Repeat</keyword>
<dbReference type="OrthoDB" id="185373at2759"/>
<feature type="non-terminal residue" evidence="4">
    <location>
        <position position="745"/>
    </location>
</feature>
<dbReference type="FunFam" id="1.25.40.10:FF:001093">
    <property type="entry name" value="Pentatricopeptide repeat-containing protein At2g34400"/>
    <property type="match status" value="1"/>
</dbReference>
<dbReference type="InterPro" id="IPR011990">
    <property type="entry name" value="TPR-like_helical_dom_sf"/>
</dbReference>
<dbReference type="FunFam" id="1.25.40.10:FF:000344">
    <property type="entry name" value="Pentatricopeptide repeat-containing protein"/>
    <property type="match status" value="1"/>
</dbReference>
<dbReference type="PANTHER" id="PTHR47926:SF533">
    <property type="entry name" value="DYW DOMAIN-CONTAINING PROTEIN"/>
    <property type="match status" value="1"/>
</dbReference>
<dbReference type="KEGG" id="smo:SELMODRAFT_30095"/>
<gene>
    <name evidence="4" type="ORF">SELMODRAFT_30095</name>
</gene>
<sequence length="745" mass="83565">DTFLANMIIQMYGKCKSPEDARQVFDRIKQRNAFSWSILVECYVQNAMYQEALEVYKEMVRKEISIDAYTLSSVLAACTKLLDVEEGRMVQRKAEELGFEKDVVVATSLIHLFAKCGCLEEAESVFRSMGAMRDIISVTAMIGAYVRHGKNDLALDTYWKMRSQGLEPDAFTYAAILGACSSPDFLLDGKHIHKHILESKHFGNISVRNALITMYAKCGSLKDSKSLFLTMDVKDVVSWNAMIAAYTLYGHDKDAFSLFHRMCTLGHTPDIYTFSSILGACASPKRLEDGRMLHVRITARGFDRDFAMQNNLISMFTRCGSLESARRYFYSIEKKELGAWNTMLAAYAQFDKGKDALFLYKNMLLEGFTPDRFTFSSVVDSCASLGALREGKFIHECSTSCGFEKDVILGTALVNMYAKCGSLADAKKSFDGISNKDVVSWSAMIAASAQHGHAEEALELSHLMNLQGIAQNEVTASSVLHACSHGGRLYEGIDYFMGLSQDFGIERDEENTVGFIDLLGRAGWLKEAEHVLHTMPFKVSFVALVTLLGGCKVHGDVRRGKALTKRIVALEPENPGSYVLLNNMYAAAGRWDDVAKLRRYMRKKGVKRQTGCSSIEYRDKIYEFSVGDTSNPRNLEIRAELERLYSRMKEEEGYVPDTRDVFHDVSDDKKEELLKFHSEKMAMGFGLITSPPGSTLRIIKNLRVCSDCHTVGKLASKITGRRIIVRDGTRFHHFEGGICSCGDYW</sequence>
<dbReference type="FunFam" id="1.25.40.10:FF:000031">
    <property type="entry name" value="Pentatricopeptide repeat-containing protein mitochondrial"/>
    <property type="match status" value="1"/>
</dbReference>
<evidence type="ECO:0000259" key="3">
    <source>
        <dbReference type="Pfam" id="PF14432"/>
    </source>
</evidence>
<feature type="repeat" description="PPR" evidence="2">
    <location>
        <begin position="102"/>
        <end position="132"/>
    </location>
</feature>
<feature type="repeat" description="PPR" evidence="2">
    <location>
        <begin position="134"/>
        <end position="168"/>
    </location>
</feature>
<feature type="repeat" description="PPR" evidence="2">
    <location>
        <begin position="235"/>
        <end position="269"/>
    </location>
</feature>